<comment type="catalytic activity">
    <reaction evidence="9">
        <text>orotidine 5'-phosphate + diphosphate = orotate + 5-phospho-alpha-D-ribose 1-diphosphate</text>
        <dbReference type="Rhea" id="RHEA:10380"/>
        <dbReference type="ChEBI" id="CHEBI:30839"/>
        <dbReference type="ChEBI" id="CHEBI:33019"/>
        <dbReference type="ChEBI" id="CHEBI:57538"/>
        <dbReference type="ChEBI" id="CHEBI:58017"/>
        <dbReference type="EC" id="2.4.2.10"/>
    </reaction>
</comment>
<dbReference type="InterPro" id="IPR023031">
    <property type="entry name" value="OPRT"/>
</dbReference>
<dbReference type="PANTHER" id="PTHR46683">
    <property type="entry name" value="OROTATE PHOSPHORIBOSYLTRANSFERASE 1-RELATED"/>
    <property type="match status" value="1"/>
</dbReference>
<name>A0A5S9N435_9GAMM</name>
<comment type="cofactor">
    <cofactor evidence="9">
        <name>Mg(2+)</name>
        <dbReference type="ChEBI" id="CHEBI:18420"/>
    </cofactor>
</comment>
<evidence type="ECO:0000256" key="9">
    <source>
        <dbReference type="HAMAP-Rule" id="MF_01208"/>
    </source>
</evidence>
<evidence type="ECO:0000256" key="2">
    <source>
        <dbReference type="ARBA" id="ARBA00004889"/>
    </source>
</evidence>
<keyword evidence="8 9" id="KW-0665">Pyrimidine biosynthesis</keyword>
<dbReference type="Pfam" id="PF00156">
    <property type="entry name" value="Pribosyltran"/>
    <property type="match status" value="1"/>
</dbReference>
<comment type="function">
    <text evidence="1 9">Catalyzes the transfer of a ribosyl phosphate group from 5-phosphoribose 1-diphosphate to orotate, leading to the formation of orotidine monophosphate (OMP).</text>
</comment>
<gene>
    <name evidence="9 11" type="primary">pyrE</name>
    <name evidence="11" type="ORF">DPBNPPHM_00492</name>
</gene>
<feature type="binding site" description="in other chain" evidence="9">
    <location>
        <begin position="125"/>
        <end position="133"/>
    </location>
    <ligand>
        <name>5-phospho-alpha-D-ribose 1-diphosphate</name>
        <dbReference type="ChEBI" id="CHEBI:58017"/>
        <note>ligand shared between dimeric partners</note>
    </ligand>
</feature>
<dbReference type="GO" id="GO:0000287">
    <property type="term" value="F:magnesium ion binding"/>
    <property type="evidence" value="ECO:0007669"/>
    <property type="project" value="UniProtKB-UniRule"/>
</dbReference>
<keyword evidence="7 9" id="KW-0808">Transferase</keyword>
<evidence type="ECO:0000256" key="3">
    <source>
        <dbReference type="ARBA" id="ARBA00006340"/>
    </source>
</evidence>
<keyword evidence="6 9" id="KW-0328">Glycosyltransferase</keyword>
<evidence type="ECO:0000256" key="8">
    <source>
        <dbReference type="ARBA" id="ARBA00022975"/>
    </source>
</evidence>
<dbReference type="CDD" id="cd06223">
    <property type="entry name" value="PRTases_typeI"/>
    <property type="match status" value="1"/>
</dbReference>
<comment type="pathway">
    <text evidence="2 9">Pyrimidine metabolism; UMP biosynthesis via de novo pathway; UMP from orotate: step 1/2.</text>
</comment>
<evidence type="ECO:0000256" key="4">
    <source>
        <dbReference type="ARBA" id="ARBA00011738"/>
    </source>
</evidence>
<evidence type="ECO:0000256" key="5">
    <source>
        <dbReference type="ARBA" id="ARBA00011971"/>
    </source>
</evidence>
<feature type="binding site" description="in other chain" evidence="9">
    <location>
        <begin position="72"/>
        <end position="73"/>
    </location>
    <ligand>
        <name>5-phospho-alpha-D-ribose 1-diphosphate</name>
        <dbReference type="ChEBI" id="CHEBI:58017"/>
        <note>ligand shared between dimeric partners</note>
    </ligand>
</feature>
<feature type="binding site" description="in other chain" evidence="9">
    <location>
        <position position="100"/>
    </location>
    <ligand>
        <name>5-phospho-alpha-D-ribose 1-diphosphate</name>
        <dbReference type="ChEBI" id="CHEBI:58017"/>
        <note>ligand shared between dimeric partners</note>
    </ligand>
</feature>
<dbReference type="GO" id="GO:0046132">
    <property type="term" value="P:pyrimidine ribonucleoside biosynthetic process"/>
    <property type="evidence" value="ECO:0007669"/>
    <property type="project" value="TreeGrafter"/>
</dbReference>
<organism evidence="11 12">
    <name type="scientific">BD1-7 clade bacterium</name>
    <dbReference type="NCBI Taxonomy" id="2029982"/>
    <lineage>
        <taxon>Bacteria</taxon>
        <taxon>Pseudomonadati</taxon>
        <taxon>Pseudomonadota</taxon>
        <taxon>Gammaproteobacteria</taxon>
        <taxon>Cellvibrionales</taxon>
        <taxon>Spongiibacteraceae</taxon>
        <taxon>BD1-7 clade</taxon>
    </lineage>
</organism>
<feature type="binding site" description="in other chain" evidence="9">
    <location>
        <position position="26"/>
    </location>
    <ligand>
        <name>5-phospho-alpha-D-ribose 1-diphosphate</name>
        <dbReference type="ChEBI" id="CHEBI:58017"/>
        <note>ligand shared between dimeric partners</note>
    </ligand>
</feature>
<dbReference type="GO" id="GO:0004588">
    <property type="term" value="F:orotate phosphoribosyltransferase activity"/>
    <property type="evidence" value="ECO:0007669"/>
    <property type="project" value="UniProtKB-UniRule"/>
</dbReference>
<dbReference type="OrthoDB" id="9779060at2"/>
<dbReference type="NCBIfam" id="TIGR00336">
    <property type="entry name" value="pyrE"/>
    <property type="match status" value="1"/>
</dbReference>
<dbReference type="EMBL" id="CACSII010000001">
    <property type="protein sequence ID" value="CAA0082707.1"/>
    <property type="molecule type" value="Genomic_DNA"/>
</dbReference>
<proteinExistence type="inferred from homology"/>
<feature type="binding site" evidence="9">
    <location>
        <begin position="34"/>
        <end position="35"/>
    </location>
    <ligand>
        <name>orotate</name>
        <dbReference type="ChEBI" id="CHEBI:30839"/>
    </ligand>
</feature>
<dbReference type="Proteomes" id="UP000434580">
    <property type="component" value="Unassembled WGS sequence"/>
</dbReference>
<dbReference type="GO" id="GO:0044205">
    <property type="term" value="P:'de novo' UMP biosynthetic process"/>
    <property type="evidence" value="ECO:0007669"/>
    <property type="project" value="UniProtKB-UniRule"/>
</dbReference>
<dbReference type="Gene3D" id="3.40.50.2020">
    <property type="match status" value="1"/>
</dbReference>
<dbReference type="InterPro" id="IPR000836">
    <property type="entry name" value="PRTase_dom"/>
</dbReference>
<accession>A0A5S9N435</accession>
<reference evidence="11 12" key="1">
    <citation type="submission" date="2019-11" db="EMBL/GenBank/DDBJ databases">
        <authorList>
            <person name="Holert J."/>
        </authorList>
    </citation>
    <scope>NUCLEOTIDE SEQUENCE [LARGE SCALE GENOMIC DNA]</scope>
    <source>
        <strain evidence="11">BC5_2</strain>
    </source>
</reference>
<dbReference type="GO" id="GO:0006207">
    <property type="term" value="P:'de novo' pyrimidine nucleobase biosynthetic process"/>
    <property type="evidence" value="ECO:0007669"/>
    <property type="project" value="TreeGrafter"/>
</dbReference>
<dbReference type="SUPFAM" id="SSF53271">
    <property type="entry name" value="PRTase-like"/>
    <property type="match status" value="1"/>
</dbReference>
<keyword evidence="9" id="KW-0460">Magnesium</keyword>
<dbReference type="HAMAP" id="MF_01208">
    <property type="entry name" value="PyrE"/>
    <property type="match status" value="1"/>
</dbReference>
<feature type="domain" description="Phosphoribosyltransferase" evidence="10">
    <location>
        <begin position="40"/>
        <end position="162"/>
    </location>
</feature>
<evidence type="ECO:0000313" key="12">
    <source>
        <dbReference type="Proteomes" id="UP000434580"/>
    </source>
</evidence>
<feature type="binding site" evidence="9">
    <location>
        <position position="129"/>
    </location>
    <ligand>
        <name>orotate</name>
        <dbReference type="ChEBI" id="CHEBI:30839"/>
    </ligand>
</feature>
<dbReference type="FunFam" id="3.40.50.2020:FF:000008">
    <property type="entry name" value="Orotate phosphoribosyltransferase"/>
    <property type="match status" value="1"/>
</dbReference>
<feature type="binding site" evidence="9">
    <location>
        <position position="99"/>
    </location>
    <ligand>
        <name>5-phospho-alpha-D-ribose 1-diphosphate</name>
        <dbReference type="ChEBI" id="CHEBI:58017"/>
        <note>ligand shared between dimeric partners</note>
    </ligand>
</feature>
<sequence length="217" mass="23603">MKAYQTAFIDTALEANALCFGDYTLKSGRNSPYFFNAGLLYQGKALATLANCYAQAIIDSKISFDVLFGPAYKGISLAAITAAALYQTHGIDVPFAYNRKEKKTHGEGGQTVGAALQGKKVLIIDDVITAGTAIREVTDLLATENAELAGVVIGLNREERGKSELSAIQEVERDFGVSVASIIRLQDIIEYLARRDDASMLQRVRDYQQQYGVDTTC</sequence>
<evidence type="ECO:0000256" key="7">
    <source>
        <dbReference type="ARBA" id="ARBA00022679"/>
    </source>
</evidence>
<evidence type="ECO:0000313" key="11">
    <source>
        <dbReference type="EMBL" id="CAA0082707.1"/>
    </source>
</evidence>
<dbReference type="UniPathway" id="UPA00070">
    <property type="reaction ID" value="UER00119"/>
</dbReference>
<comment type="subunit">
    <text evidence="4 9">Homodimer.</text>
</comment>
<dbReference type="AlphaFoldDB" id="A0A5S9N435"/>
<dbReference type="InterPro" id="IPR004467">
    <property type="entry name" value="Or_phspho_trans_dom"/>
</dbReference>
<feature type="binding site" evidence="9">
    <location>
        <position position="103"/>
    </location>
    <ligand>
        <name>5-phospho-alpha-D-ribose 1-diphosphate</name>
        <dbReference type="ChEBI" id="CHEBI:58017"/>
        <note>ligand shared between dimeric partners</note>
    </ligand>
</feature>
<dbReference type="InterPro" id="IPR029057">
    <property type="entry name" value="PRTase-like"/>
</dbReference>
<dbReference type="EC" id="2.4.2.10" evidence="5 9"/>
<feature type="binding site" evidence="9">
    <location>
        <position position="157"/>
    </location>
    <ligand>
        <name>orotate</name>
        <dbReference type="ChEBI" id="CHEBI:30839"/>
    </ligand>
</feature>
<dbReference type="PANTHER" id="PTHR46683:SF1">
    <property type="entry name" value="OROTATE PHOSPHORIBOSYLTRANSFERASE 1-RELATED"/>
    <property type="match status" value="1"/>
</dbReference>
<evidence type="ECO:0000259" key="10">
    <source>
        <dbReference type="Pfam" id="PF00156"/>
    </source>
</evidence>
<evidence type="ECO:0000256" key="1">
    <source>
        <dbReference type="ARBA" id="ARBA00003769"/>
    </source>
</evidence>
<evidence type="ECO:0000256" key="6">
    <source>
        <dbReference type="ARBA" id="ARBA00022676"/>
    </source>
</evidence>
<comment type="similarity">
    <text evidence="3 9">Belongs to the purine/pyrimidine phosphoribosyltransferase family. PyrE subfamily.</text>
</comment>
<feature type="binding site" evidence="9">
    <location>
        <position position="105"/>
    </location>
    <ligand>
        <name>5-phospho-alpha-D-ribose 1-diphosphate</name>
        <dbReference type="ChEBI" id="CHEBI:58017"/>
        <note>ligand shared between dimeric partners</note>
    </ligand>
</feature>
<dbReference type="GO" id="GO:0005737">
    <property type="term" value="C:cytoplasm"/>
    <property type="evidence" value="ECO:0007669"/>
    <property type="project" value="TreeGrafter"/>
</dbReference>
<protein>
    <recommendedName>
        <fullName evidence="5 9">Orotate phosphoribosyltransferase</fullName>
        <shortName evidence="9">OPRT</shortName>
        <shortName evidence="9">OPRTase</shortName>
        <ecNumber evidence="5 9">2.4.2.10</ecNumber>
    </recommendedName>
</protein>